<evidence type="ECO:0000313" key="1">
    <source>
        <dbReference type="EMBL" id="RNA18727.1"/>
    </source>
</evidence>
<protein>
    <submittedName>
        <fullName evidence="1">Uncharacterized protein</fullName>
    </submittedName>
</protein>
<evidence type="ECO:0000313" key="2">
    <source>
        <dbReference type="Proteomes" id="UP000276133"/>
    </source>
</evidence>
<dbReference type="EMBL" id="REGN01004180">
    <property type="protein sequence ID" value="RNA18727.1"/>
    <property type="molecule type" value="Genomic_DNA"/>
</dbReference>
<dbReference type="AlphaFoldDB" id="A0A3M7R557"/>
<proteinExistence type="predicted"/>
<dbReference type="Proteomes" id="UP000276133">
    <property type="component" value="Unassembled WGS sequence"/>
</dbReference>
<reference evidence="1 2" key="1">
    <citation type="journal article" date="2018" name="Sci. Rep.">
        <title>Genomic signatures of local adaptation to the degree of environmental predictability in rotifers.</title>
        <authorList>
            <person name="Franch-Gras L."/>
            <person name="Hahn C."/>
            <person name="Garcia-Roger E.M."/>
            <person name="Carmona M.J."/>
            <person name="Serra M."/>
            <person name="Gomez A."/>
        </authorList>
    </citation>
    <scope>NUCLEOTIDE SEQUENCE [LARGE SCALE GENOMIC DNA]</scope>
    <source>
        <strain evidence="1">HYR1</strain>
    </source>
</reference>
<name>A0A3M7R557_BRAPC</name>
<gene>
    <name evidence="1" type="ORF">BpHYR1_003665</name>
</gene>
<organism evidence="1 2">
    <name type="scientific">Brachionus plicatilis</name>
    <name type="common">Marine rotifer</name>
    <name type="synonym">Brachionus muelleri</name>
    <dbReference type="NCBI Taxonomy" id="10195"/>
    <lineage>
        <taxon>Eukaryota</taxon>
        <taxon>Metazoa</taxon>
        <taxon>Spiralia</taxon>
        <taxon>Gnathifera</taxon>
        <taxon>Rotifera</taxon>
        <taxon>Eurotatoria</taxon>
        <taxon>Monogononta</taxon>
        <taxon>Pseudotrocha</taxon>
        <taxon>Ploima</taxon>
        <taxon>Brachionidae</taxon>
        <taxon>Brachionus</taxon>
    </lineage>
</organism>
<sequence>MFVWNFFCLQIICCFLFNLVIQKIFRFYNCKSEKLILYFQFNKSISNLHRNQYRFFINI</sequence>
<comment type="caution">
    <text evidence="1">The sequence shown here is derived from an EMBL/GenBank/DDBJ whole genome shotgun (WGS) entry which is preliminary data.</text>
</comment>
<accession>A0A3M7R557</accession>
<keyword evidence="2" id="KW-1185">Reference proteome</keyword>